<dbReference type="EMBL" id="JBANCF010000008">
    <property type="protein sequence ID" value="MEM0574014.1"/>
    <property type="molecule type" value="Genomic_DNA"/>
</dbReference>
<evidence type="ECO:0000313" key="3">
    <source>
        <dbReference type="EMBL" id="MEM0574014.1"/>
    </source>
</evidence>
<keyword evidence="1" id="KW-0812">Transmembrane</keyword>
<comment type="caution">
    <text evidence="2">The sequence shown here is derived from an EMBL/GenBank/DDBJ whole genome shotgun (WGS) entry which is preliminary data.</text>
</comment>
<proteinExistence type="predicted"/>
<sequence length="423" mass="48442">MKKAILVSLGLIIAIIGIIYISLWSKPANPETDVIIATNNIDAIDFNKIDSVSVAASTLYKGDMLKNLMQGEQYRDVWATPVKVPVVYLGQLHGGLSIIKKGGGKQTKSLRLKNEKGVVYTLRSVAKDPDPLIPEFAKTLGIENIIIDGVSAQHPYGAMVAAKLSEKINIQHTHPSLVFVPKQKQLDQYNEEYGNKLYWLEYETKGEKNWSNLENIIDLIDTEKLQERKLKYRDSLKIDKAALIRNRLFDIVIGDWDRHAKQWGWFFQKNQNHYTAIPLASDRDNAFFSIDGVLPSIISSKNIQPRLRPFEREIAYMPGLVYPFDVYFLKNTPKELFIEEANYIKANLSETAIDEAFAIWPKAIYDIHGEKIKEILISRRNDLEKYAVQFYEVLQTKEYLQKPLKGSEDTDIPKNLQQCFECL</sequence>
<dbReference type="RefSeq" id="WP_342687323.1">
    <property type="nucleotide sequence ID" value="NZ_JAZBJM010000004.1"/>
</dbReference>
<evidence type="ECO:0000256" key="1">
    <source>
        <dbReference type="SAM" id="Phobius"/>
    </source>
</evidence>
<organism evidence="2 4">
    <name type="scientific">Aequorivita flava</name>
    <dbReference type="NCBI Taxonomy" id="3114371"/>
    <lineage>
        <taxon>Bacteria</taxon>
        <taxon>Pseudomonadati</taxon>
        <taxon>Bacteroidota</taxon>
        <taxon>Flavobacteriia</taxon>
        <taxon>Flavobacteriales</taxon>
        <taxon>Flavobacteriaceae</taxon>
        <taxon>Aequorivita</taxon>
    </lineage>
</organism>
<evidence type="ECO:0000313" key="4">
    <source>
        <dbReference type="Proteomes" id="UP001388259"/>
    </source>
</evidence>
<name>A0AB35YS28_9FLAO</name>
<accession>A0AB35YS28</accession>
<dbReference type="Proteomes" id="UP001388259">
    <property type="component" value="Unassembled WGS sequence"/>
</dbReference>
<dbReference type="AlphaFoldDB" id="A0AB35YS28"/>
<keyword evidence="1" id="KW-1133">Transmembrane helix</keyword>
<keyword evidence="5" id="KW-1185">Reference proteome</keyword>
<gene>
    <name evidence="3" type="ORF">VZD24_10830</name>
    <name evidence="2" type="ORF">VZD85_08800</name>
</gene>
<dbReference type="Proteomes" id="UP001390963">
    <property type="component" value="Unassembled WGS sequence"/>
</dbReference>
<feature type="transmembrane region" description="Helical" evidence="1">
    <location>
        <begin position="5"/>
        <end position="24"/>
    </location>
</feature>
<protein>
    <submittedName>
        <fullName evidence="2">Uncharacterized protein</fullName>
    </submittedName>
</protein>
<evidence type="ECO:0000313" key="2">
    <source>
        <dbReference type="EMBL" id="MEM0518446.1"/>
    </source>
</evidence>
<evidence type="ECO:0000313" key="5">
    <source>
        <dbReference type="Proteomes" id="UP001390963"/>
    </source>
</evidence>
<reference evidence="2 5" key="1">
    <citation type="submission" date="2024-01" db="EMBL/GenBank/DDBJ databases">
        <title>Aequorivita flavus sp. nov., isolated from deep-sea sediment.</title>
        <authorList>
            <person name="Chen X."/>
        </authorList>
    </citation>
    <scope>NUCLEOTIDE SEQUENCE</scope>
    <source>
        <strain evidence="2">MCCC 1A16923</strain>
        <strain evidence="3 5">MCCC 1A16935</strain>
    </source>
</reference>
<dbReference type="EMBL" id="JAZBJM010000004">
    <property type="protein sequence ID" value="MEM0518446.1"/>
    <property type="molecule type" value="Genomic_DNA"/>
</dbReference>
<keyword evidence="1" id="KW-0472">Membrane</keyword>